<dbReference type="SUPFAM" id="SSF74788">
    <property type="entry name" value="Cullin repeat-like"/>
    <property type="match status" value="1"/>
</dbReference>
<evidence type="ECO:0000313" key="1">
    <source>
        <dbReference type="EMBL" id="EJW75867.1"/>
    </source>
</evidence>
<feature type="non-terminal residue" evidence="1">
    <location>
        <position position="70"/>
    </location>
</feature>
<accession>J9EFQ8</accession>
<dbReference type="Proteomes" id="UP000004810">
    <property type="component" value="Unassembled WGS sequence"/>
</dbReference>
<dbReference type="AlphaFoldDB" id="J9EFQ8"/>
<dbReference type="EMBL" id="ADBV01009927">
    <property type="protein sequence ID" value="EJW75867.1"/>
    <property type="molecule type" value="Genomic_DNA"/>
</dbReference>
<comment type="caution">
    <text evidence="1">The sequence shown here is derived from an EMBL/GenBank/DDBJ whole genome shotgun (WGS) entry which is preliminary data.</text>
</comment>
<proteinExistence type="predicted"/>
<gene>
    <name evidence="1" type="ORF">WUBG_13220</name>
</gene>
<dbReference type="InterPro" id="IPR016159">
    <property type="entry name" value="Cullin_repeat-like_dom_sf"/>
</dbReference>
<name>J9EFQ8_WUCBA</name>
<reference evidence="2" key="1">
    <citation type="submission" date="2012-08" db="EMBL/GenBank/DDBJ databases">
        <title>The Genome Sequence of Wuchereria bancrofti.</title>
        <authorList>
            <person name="Nutman T.B."/>
            <person name="Fink D.L."/>
            <person name="Russ C."/>
            <person name="Young S."/>
            <person name="Zeng Q."/>
            <person name="Koehrsen M."/>
            <person name="Alvarado L."/>
            <person name="Berlin A."/>
            <person name="Chapman S.B."/>
            <person name="Chen Z."/>
            <person name="Freedman E."/>
            <person name="Gellesch M."/>
            <person name="Goldberg J."/>
            <person name="Griggs A."/>
            <person name="Gujja S."/>
            <person name="Heilman E.R."/>
            <person name="Heiman D."/>
            <person name="Hepburn T."/>
            <person name="Howarth C."/>
            <person name="Jen D."/>
            <person name="Larson L."/>
            <person name="Lewis B."/>
            <person name="Mehta T."/>
            <person name="Park D."/>
            <person name="Pearson M."/>
            <person name="Roberts A."/>
            <person name="Saif S."/>
            <person name="Shea T."/>
            <person name="Shenoy N."/>
            <person name="Sisk P."/>
            <person name="Stolte C."/>
            <person name="Sykes S."/>
            <person name="Walk T."/>
            <person name="White J."/>
            <person name="Yandava C."/>
            <person name="Haas B."/>
            <person name="Henn M.R."/>
            <person name="Nusbaum C."/>
            <person name="Birren B."/>
        </authorList>
    </citation>
    <scope>NUCLEOTIDE SEQUENCE [LARGE SCALE GENOMIC DNA]</scope>
    <source>
        <strain evidence="2">NA</strain>
    </source>
</reference>
<sequence length="70" mass="8037">MTMEPLKCFWKVDIERFTFITQFYVSLLQVRRPGALHGGPRAIKKAINLLTILGRASQAVDLYLKKRSTV</sequence>
<protein>
    <submittedName>
        <fullName evidence="1">Uncharacterized protein</fullName>
    </submittedName>
</protein>
<organism evidence="1 2">
    <name type="scientific">Wuchereria bancrofti</name>
    <dbReference type="NCBI Taxonomy" id="6293"/>
    <lineage>
        <taxon>Eukaryota</taxon>
        <taxon>Metazoa</taxon>
        <taxon>Ecdysozoa</taxon>
        <taxon>Nematoda</taxon>
        <taxon>Chromadorea</taxon>
        <taxon>Rhabditida</taxon>
        <taxon>Spirurina</taxon>
        <taxon>Spiruromorpha</taxon>
        <taxon>Filarioidea</taxon>
        <taxon>Onchocercidae</taxon>
        <taxon>Wuchereria</taxon>
    </lineage>
</organism>
<evidence type="ECO:0000313" key="2">
    <source>
        <dbReference type="Proteomes" id="UP000004810"/>
    </source>
</evidence>